<dbReference type="Pfam" id="PF13466">
    <property type="entry name" value="STAS_2"/>
    <property type="match status" value="1"/>
</dbReference>
<organism evidence="2 3">
    <name type="scientific">Orenia metallireducens</name>
    <dbReference type="NCBI Taxonomy" id="1413210"/>
    <lineage>
        <taxon>Bacteria</taxon>
        <taxon>Bacillati</taxon>
        <taxon>Bacillota</taxon>
        <taxon>Clostridia</taxon>
        <taxon>Halanaerobiales</taxon>
        <taxon>Halobacteroidaceae</taxon>
        <taxon>Orenia</taxon>
    </lineage>
</organism>
<dbReference type="SUPFAM" id="SSF52091">
    <property type="entry name" value="SpoIIaa-like"/>
    <property type="match status" value="1"/>
</dbReference>
<dbReference type="PANTHER" id="PTHR35849">
    <property type="entry name" value="BLR2341 PROTEIN"/>
    <property type="match status" value="1"/>
</dbReference>
<evidence type="ECO:0000259" key="1">
    <source>
        <dbReference type="PROSITE" id="PS50801"/>
    </source>
</evidence>
<gene>
    <name evidence="2" type="ORF">SAMN06265827_11857</name>
</gene>
<dbReference type="OrthoDB" id="9793697at2"/>
<reference evidence="3" key="1">
    <citation type="submission" date="2017-09" db="EMBL/GenBank/DDBJ databases">
        <authorList>
            <person name="Varghese N."/>
            <person name="Submissions S."/>
        </authorList>
    </citation>
    <scope>NUCLEOTIDE SEQUENCE [LARGE SCALE GENOMIC DNA]</scope>
    <source>
        <strain evidence="3">MSL47</strain>
    </source>
</reference>
<accession>A0A285HFZ9</accession>
<proteinExistence type="predicted"/>
<sequence>MEKLLLVLPEELTIYNVASFREEILEKLNSNGVLFDCDKLEYIDAAGIQLLLSLEKTLLNQGSTLELINLADEVEESLTLFGMDSILTLRKEM</sequence>
<dbReference type="Proteomes" id="UP000219573">
    <property type="component" value="Unassembled WGS sequence"/>
</dbReference>
<dbReference type="AlphaFoldDB" id="A0A285HFZ9"/>
<name>A0A285HFZ9_9FIRM</name>
<dbReference type="InterPro" id="IPR002645">
    <property type="entry name" value="STAS_dom"/>
</dbReference>
<dbReference type="EMBL" id="OBDZ01000018">
    <property type="protein sequence ID" value="SNY34645.1"/>
    <property type="molecule type" value="Genomic_DNA"/>
</dbReference>
<dbReference type="Gene3D" id="3.30.750.24">
    <property type="entry name" value="STAS domain"/>
    <property type="match status" value="1"/>
</dbReference>
<feature type="domain" description="STAS" evidence="1">
    <location>
        <begin position="1"/>
        <end position="93"/>
    </location>
</feature>
<dbReference type="RefSeq" id="WP_097018440.1">
    <property type="nucleotide sequence ID" value="NZ_OBDZ01000018.1"/>
</dbReference>
<keyword evidence="3" id="KW-1185">Reference proteome</keyword>
<dbReference type="InterPro" id="IPR052746">
    <property type="entry name" value="MlaB_ABC_Transporter"/>
</dbReference>
<dbReference type="CDD" id="cd07043">
    <property type="entry name" value="STAS_anti-anti-sigma_factors"/>
    <property type="match status" value="1"/>
</dbReference>
<evidence type="ECO:0000313" key="2">
    <source>
        <dbReference type="EMBL" id="SNY34645.1"/>
    </source>
</evidence>
<protein>
    <submittedName>
        <fullName evidence="2">Anti-anti-sigma factor</fullName>
    </submittedName>
</protein>
<dbReference type="InterPro" id="IPR036513">
    <property type="entry name" value="STAS_dom_sf"/>
</dbReference>
<evidence type="ECO:0000313" key="3">
    <source>
        <dbReference type="Proteomes" id="UP000219573"/>
    </source>
</evidence>
<dbReference type="InterPro" id="IPR058548">
    <property type="entry name" value="MlaB-like_STAS"/>
</dbReference>
<dbReference type="PANTHER" id="PTHR35849:SF2">
    <property type="entry name" value="BLR2341 PROTEIN"/>
    <property type="match status" value="1"/>
</dbReference>
<dbReference type="PROSITE" id="PS50801">
    <property type="entry name" value="STAS"/>
    <property type="match status" value="1"/>
</dbReference>